<gene>
    <name evidence="1" type="ORF">C8N42_11349</name>
</gene>
<dbReference type="EMBL" id="QAOH01000013">
    <property type="protein sequence ID" value="PTQ68906.1"/>
    <property type="molecule type" value="Genomic_DNA"/>
</dbReference>
<dbReference type="OrthoDB" id="7868545at2"/>
<protein>
    <submittedName>
        <fullName evidence="1">Uncharacterized protein</fullName>
    </submittedName>
</protein>
<dbReference type="AlphaFoldDB" id="A0A2T5HBG6"/>
<accession>A0A2T5HBG6</accession>
<name>A0A2T5HBG6_9RHOB</name>
<keyword evidence="2" id="KW-1185">Reference proteome</keyword>
<evidence type="ECO:0000313" key="2">
    <source>
        <dbReference type="Proteomes" id="UP000244077"/>
    </source>
</evidence>
<organism evidence="1 2">
    <name type="scientific">Celeribacter persicus</name>
    <dbReference type="NCBI Taxonomy" id="1651082"/>
    <lineage>
        <taxon>Bacteria</taxon>
        <taxon>Pseudomonadati</taxon>
        <taxon>Pseudomonadota</taxon>
        <taxon>Alphaproteobacteria</taxon>
        <taxon>Rhodobacterales</taxon>
        <taxon>Roseobacteraceae</taxon>
        <taxon>Celeribacter</taxon>
    </lineage>
</organism>
<comment type="caution">
    <text evidence="1">The sequence shown here is derived from an EMBL/GenBank/DDBJ whole genome shotgun (WGS) entry which is preliminary data.</text>
</comment>
<sequence>MDGIVLWADPQAHKAVIWCSDHGPLAYATGPETLIGAFDMPEAGTMVYCETHMENGVRICTQLHPIQRFAAPELAEALRALAAEASAA</sequence>
<dbReference type="Proteomes" id="UP000244077">
    <property type="component" value="Unassembled WGS sequence"/>
</dbReference>
<proteinExistence type="predicted"/>
<dbReference type="RefSeq" id="WP_107817410.1">
    <property type="nucleotide sequence ID" value="NZ_QAOH01000013.1"/>
</dbReference>
<reference evidence="1 2" key="1">
    <citation type="submission" date="2018-04" db="EMBL/GenBank/DDBJ databases">
        <title>Genomic Encyclopedia of Archaeal and Bacterial Type Strains, Phase II (KMG-II): from individual species to whole genera.</title>
        <authorList>
            <person name="Goeker M."/>
        </authorList>
    </citation>
    <scope>NUCLEOTIDE SEQUENCE [LARGE SCALE GENOMIC DNA]</scope>
    <source>
        <strain evidence="1 2">DSM 100434</strain>
    </source>
</reference>
<evidence type="ECO:0000313" key="1">
    <source>
        <dbReference type="EMBL" id="PTQ68906.1"/>
    </source>
</evidence>